<organism evidence="11 12">
    <name type="scientific">Thermoproteus uzoniensis (strain 768-20)</name>
    <dbReference type="NCBI Taxonomy" id="999630"/>
    <lineage>
        <taxon>Archaea</taxon>
        <taxon>Thermoproteota</taxon>
        <taxon>Thermoprotei</taxon>
        <taxon>Thermoproteales</taxon>
        <taxon>Thermoproteaceae</taxon>
        <taxon>Thermoproteus</taxon>
    </lineage>
</organism>
<dbReference type="STRING" id="999630.TUZN_0169"/>
<dbReference type="GO" id="GO:0003735">
    <property type="term" value="F:structural constituent of ribosome"/>
    <property type="evidence" value="ECO:0007669"/>
    <property type="project" value="InterPro"/>
</dbReference>
<keyword evidence="12" id="KW-1185">Reference proteome</keyword>
<dbReference type="AlphaFoldDB" id="F2L1J9"/>
<evidence type="ECO:0000256" key="1">
    <source>
        <dbReference type="ARBA" id="ARBA00008553"/>
    </source>
</evidence>
<dbReference type="InterPro" id="IPR057266">
    <property type="entry name" value="Ribosomal_uL5_euk/arc-type"/>
</dbReference>
<evidence type="ECO:0000259" key="10">
    <source>
        <dbReference type="Pfam" id="PF00673"/>
    </source>
</evidence>
<keyword evidence="5 7" id="KW-0689">Ribosomal protein</keyword>
<dbReference type="GO" id="GO:0005840">
    <property type="term" value="C:ribosome"/>
    <property type="evidence" value="ECO:0007669"/>
    <property type="project" value="UniProtKB-KW"/>
</dbReference>
<comment type="function">
    <text evidence="7">This is 1 of the proteins that bind and probably mediate the attachment of the 5S RNA into the large ribosomal subunit, where it forms part of the central protuberance. In the 70S ribosome it contacts protein S13 of the 30S subunit (bridge B1b), connecting the 2 subunits; this bridge is implicated in subunit movement. May contact the P site tRNA; the 5S rRNA and some of its associated proteins might help stabilize positioning of ribosome-bound tRNAs.</text>
</comment>
<name>F2L1J9_THEU7</name>
<comment type="subunit">
    <text evidence="7">Part of the 50S ribosomal subunit; contacts the 5S rRNA and probably tRNA. Forms a bridge to the 30S subunit in the 70S ribosome.</text>
</comment>
<evidence type="ECO:0000256" key="4">
    <source>
        <dbReference type="ARBA" id="ARBA00022884"/>
    </source>
</evidence>
<dbReference type="InterPro" id="IPR022804">
    <property type="entry name" value="Ribosomal_uL5_arc"/>
</dbReference>
<keyword evidence="2 7" id="KW-0820">tRNA-binding</keyword>
<keyword evidence="4 7" id="KW-0694">RNA-binding</keyword>
<dbReference type="PANTHER" id="PTHR11994">
    <property type="entry name" value="60S RIBOSOMAL PROTEIN L11-RELATED"/>
    <property type="match status" value="1"/>
</dbReference>
<dbReference type="NCBIfam" id="NF003258">
    <property type="entry name" value="PRK04219.1"/>
    <property type="match status" value="1"/>
</dbReference>
<dbReference type="SUPFAM" id="SSF55282">
    <property type="entry name" value="RL5-like"/>
    <property type="match status" value="1"/>
</dbReference>
<dbReference type="RefSeq" id="WP_013679005.1">
    <property type="nucleotide sequence ID" value="NC_015315.1"/>
</dbReference>
<evidence type="ECO:0000259" key="9">
    <source>
        <dbReference type="Pfam" id="PF00281"/>
    </source>
</evidence>
<feature type="domain" description="Large ribosomal subunit protein uL5 C-terminal" evidence="10">
    <location>
        <begin position="75"/>
        <end position="174"/>
    </location>
</feature>
<dbReference type="Pfam" id="PF00673">
    <property type="entry name" value="Ribosomal_L5_C"/>
    <property type="match status" value="1"/>
</dbReference>
<evidence type="ECO:0000256" key="8">
    <source>
        <dbReference type="RuleBase" id="RU003930"/>
    </source>
</evidence>
<keyword evidence="6 7" id="KW-0687">Ribonucleoprotein</keyword>
<evidence type="ECO:0000256" key="3">
    <source>
        <dbReference type="ARBA" id="ARBA00022730"/>
    </source>
</evidence>
<feature type="domain" description="Large ribosomal subunit protein uL5 N-terminal" evidence="9">
    <location>
        <begin position="18"/>
        <end position="71"/>
    </location>
</feature>
<accession>F2L1J9</accession>
<dbReference type="InterPro" id="IPR031310">
    <property type="entry name" value="Ribosomal_uL5_N"/>
</dbReference>
<evidence type="ECO:0000313" key="11">
    <source>
        <dbReference type="EMBL" id="AEA11669.1"/>
    </source>
</evidence>
<evidence type="ECO:0000256" key="5">
    <source>
        <dbReference type="ARBA" id="ARBA00022980"/>
    </source>
</evidence>
<reference evidence="11 12" key="1">
    <citation type="journal article" date="2011" name="J. Bacteriol.">
        <title>Complete genome sequence of the thermoacidophilic crenarchaeon Thermoproteus uzoniensis 768-20.</title>
        <authorList>
            <person name="Mardanov A.V."/>
            <person name="Gumerov V.M."/>
            <person name="Beletsky A.V."/>
            <person name="Prokofeva M.I."/>
            <person name="Bonch-Osmolovskaya E.A."/>
            <person name="Ravin N.V."/>
            <person name="Skryabin K.G."/>
        </authorList>
    </citation>
    <scope>NUCLEOTIDE SEQUENCE [LARGE SCALE GENOMIC DNA]</scope>
    <source>
        <strain evidence="11 12">768-20</strain>
    </source>
</reference>
<dbReference type="GO" id="GO:0006412">
    <property type="term" value="P:translation"/>
    <property type="evidence" value="ECO:0007669"/>
    <property type="project" value="UniProtKB-UniRule"/>
</dbReference>
<sequence>MSALAQKSWKELVLVKDHPMKRIYIEKVVVNIGVGEGGERLEKARALLEELTGQAPSVRKAKKSIKEWNVRRGEPIAVAVTLRRDKAVKFLARALEAVNNRVKASSFDDRGNVCFGIKEHIMLPGVKYDPAVGVWGMDVCVRLAKPGLRVQLRRRRRGEVGKGQIVTKQEAIEFFQKVLGVQVD</sequence>
<dbReference type="GO" id="GO:0000049">
    <property type="term" value="F:tRNA binding"/>
    <property type="evidence" value="ECO:0007669"/>
    <property type="project" value="UniProtKB-UniRule"/>
</dbReference>
<reference key="2">
    <citation type="submission" date="2011-03" db="EMBL/GenBank/DDBJ databases">
        <title>Complete genome sequence of the thermoacidophilic crenarchaeon Thermoproteus uzoniensis 768-20.</title>
        <authorList>
            <person name="Mardanov A.V."/>
            <person name="Gumerov V.M."/>
            <person name="Beletsky A.V."/>
            <person name="Prokofeva M.I."/>
            <person name="Bonch-Osmolovskaya E.A."/>
            <person name="Ravin N.V."/>
            <person name="Skryabin K.G."/>
        </authorList>
    </citation>
    <scope>NUCLEOTIDE SEQUENCE</scope>
    <source>
        <strain>768-20</strain>
    </source>
</reference>
<dbReference type="GO" id="GO:0019843">
    <property type="term" value="F:rRNA binding"/>
    <property type="evidence" value="ECO:0007669"/>
    <property type="project" value="UniProtKB-UniRule"/>
</dbReference>
<dbReference type="PIRSF" id="PIRSF002161">
    <property type="entry name" value="Ribosomal_L5"/>
    <property type="match status" value="1"/>
</dbReference>
<dbReference type="Proteomes" id="UP000008138">
    <property type="component" value="Chromosome"/>
</dbReference>
<dbReference type="Pfam" id="PF00281">
    <property type="entry name" value="Ribosomal_L5"/>
    <property type="match status" value="1"/>
</dbReference>
<dbReference type="InterPro" id="IPR022803">
    <property type="entry name" value="Ribosomal_uL5_dom_sf"/>
</dbReference>
<dbReference type="GO" id="GO:1990904">
    <property type="term" value="C:ribonucleoprotein complex"/>
    <property type="evidence" value="ECO:0007669"/>
    <property type="project" value="UniProtKB-KW"/>
</dbReference>
<dbReference type="Gene3D" id="3.30.1440.10">
    <property type="match status" value="1"/>
</dbReference>
<evidence type="ECO:0000256" key="6">
    <source>
        <dbReference type="ARBA" id="ARBA00023274"/>
    </source>
</evidence>
<dbReference type="InterPro" id="IPR031309">
    <property type="entry name" value="Ribosomal_uL5_C"/>
</dbReference>
<dbReference type="InterPro" id="IPR002132">
    <property type="entry name" value="Ribosomal_uL5"/>
</dbReference>
<dbReference type="GeneID" id="10359718"/>
<dbReference type="FunFam" id="3.30.1440.10:FF:000002">
    <property type="entry name" value="60S ribosomal protein L11"/>
    <property type="match status" value="1"/>
</dbReference>
<dbReference type="eggNOG" id="arCOG04092">
    <property type="taxonomic scope" value="Archaea"/>
</dbReference>
<proteinExistence type="inferred from homology"/>
<evidence type="ECO:0000256" key="7">
    <source>
        <dbReference type="HAMAP-Rule" id="MF_01333"/>
    </source>
</evidence>
<dbReference type="EMBL" id="CP002590">
    <property type="protein sequence ID" value="AEA11669.1"/>
    <property type="molecule type" value="Genomic_DNA"/>
</dbReference>
<dbReference type="OrthoDB" id="372044at2157"/>
<evidence type="ECO:0000256" key="2">
    <source>
        <dbReference type="ARBA" id="ARBA00022555"/>
    </source>
</evidence>
<comment type="similarity">
    <text evidence="1 7 8">Belongs to the universal ribosomal protein uL5 family.</text>
</comment>
<evidence type="ECO:0000313" key="12">
    <source>
        <dbReference type="Proteomes" id="UP000008138"/>
    </source>
</evidence>
<protein>
    <recommendedName>
        <fullName evidence="7">Large ribosomal subunit protein uL5</fullName>
    </recommendedName>
</protein>
<dbReference type="KEGG" id="tuz:TUZN_0169"/>
<gene>
    <name evidence="7" type="primary">rpl5</name>
    <name evidence="11" type="ordered locus">TUZN_0169</name>
</gene>
<keyword evidence="3 7" id="KW-0699">rRNA-binding</keyword>
<dbReference type="HOGENOM" id="CLU_061015_3_0_2"/>
<dbReference type="HAMAP" id="MF_01333_A">
    <property type="entry name" value="Ribosomal_uL5_A"/>
    <property type="match status" value="1"/>
</dbReference>